<dbReference type="EMBL" id="CATQJA010002278">
    <property type="protein sequence ID" value="CAJ0570256.1"/>
    <property type="molecule type" value="Genomic_DNA"/>
</dbReference>
<evidence type="ECO:0000313" key="1">
    <source>
        <dbReference type="EMBL" id="CAJ0570256.1"/>
    </source>
</evidence>
<proteinExistence type="predicted"/>
<organism evidence="1 2">
    <name type="scientific">Mesorhabditis spiculigera</name>
    <dbReference type="NCBI Taxonomy" id="96644"/>
    <lineage>
        <taxon>Eukaryota</taxon>
        <taxon>Metazoa</taxon>
        <taxon>Ecdysozoa</taxon>
        <taxon>Nematoda</taxon>
        <taxon>Chromadorea</taxon>
        <taxon>Rhabditida</taxon>
        <taxon>Rhabditina</taxon>
        <taxon>Rhabditomorpha</taxon>
        <taxon>Rhabditoidea</taxon>
        <taxon>Rhabditidae</taxon>
        <taxon>Mesorhabditinae</taxon>
        <taxon>Mesorhabditis</taxon>
    </lineage>
</organism>
<gene>
    <name evidence="1" type="ORF">MSPICULIGERA_LOCUS8700</name>
</gene>
<comment type="caution">
    <text evidence="1">The sequence shown here is derived from an EMBL/GenBank/DDBJ whole genome shotgun (WGS) entry which is preliminary data.</text>
</comment>
<protein>
    <submittedName>
        <fullName evidence="1">Uncharacterized protein</fullName>
    </submittedName>
</protein>
<name>A0AA36CL71_9BILA</name>
<evidence type="ECO:0000313" key="2">
    <source>
        <dbReference type="Proteomes" id="UP001177023"/>
    </source>
</evidence>
<dbReference type="Proteomes" id="UP001177023">
    <property type="component" value="Unassembled WGS sequence"/>
</dbReference>
<reference evidence="1" key="1">
    <citation type="submission" date="2023-06" db="EMBL/GenBank/DDBJ databases">
        <authorList>
            <person name="Delattre M."/>
        </authorList>
    </citation>
    <scope>NUCLEOTIDE SEQUENCE</scope>
    <source>
        <strain evidence="1">AF72</strain>
    </source>
</reference>
<keyword evidence="2" id="KW-1185">Reference proteome</keyword>
<accession>A0AA36CL71</accession>
<dbReference type="AlphaFoldDB" id="A0AA36CL71"/>
<sequence length="156" mass="17710">MQELWQQPSTWLRKQDADLLDPPILPSNQIRLWLHNRKLFTIIPRELNSPEYELEGMTPLINSQAYQVFHGRRVIYATKHSLSNWSRDFLADFLRREVCDLAIPSNSPDSPDLDSSAVNDAMQESTGADGVAALESAAEKLWLSTFGRGCVRGLRV</sequence>
<feature type="non-terminal residue" evidence="1">
    <location>
        <position position="156"/>
    </location>
</feature>